<evidence type="ECO:0000313" key="1">
    <source>
        <dbReference type="EMBL" id="SCX19200.1"/>
    </source>
</evidence>
<dbReference type="Proteomes" id="UP000199707">
    <property type="component" value="Unassembled WGS sequence"/>
</dbReference>
<evidence type="ECO:0000313" key="2">
    <source>
        <dbReference type="Proteomes" id="UP000199707"/>
    </source>
</evidence>
<proteinExistence type="predicted"/>
<dbReference type="EMBL" id="FMUB01000005">
    <property type="protein sequence ID" value="SCX19200.1"/>
    <property type="molecule type" value="Genomic_DNA"/>
</dbReference>
<name>A0A1G4W9Y5_9MYCO</name>
<accession>A0A1G4W9Y5</accession>
<protein>
    <submittedName>
        <fullName evidence="1">Uncharacterized protein</fullName>
    </submittedName>
</protein>
<sequence length="90" mass="10572">MPTDSRHNRLAVAVDDHDLEHAQYADDNKRIVDRGWWELIDRTDRRFVFELHGERNTACYALIRTGSDWLLHLTKEQPERPCSQALGGER</sequence>
<dbReference type="AlphaFoldDB" id="A0A1G4W9Y5"/>
<organism evidence="1 2">
    <name type="scientific">Mycolicibacterium fluoranthenivorans</name>
    <dbReference type="NCBI Taxonomy" id="258505"/>
    <lineage>
        <taxon>Bacteria</taxon>
        <taxon>Bacillati</taxon>
        <taxon>Actinomycetota</taxon>
        <taxon>Actinomycetes</taxon>
        <taxon>Mycobacteriales</taxon>
        <taxon>Mycobacteriaceae</taxon>
        <taxon>Mycolicibacterium</taxon>
    </lineage>
</organism>
<reference evidence="2" key="1">
    <citation type="submission" date="2016-10" db="EMBL/GenBank/DDBJ databases">
        <authorList>
            <person name="Varghese N."/>
            <person name="Submissions S."/>
        </authorList>
    </citation>
    <scope>NUCLEOTIDE SEQUENCE [LARGE SCALE GENOMIC DNA]</scope>
    <source>
        <strain evidence="2">UNC267MFSha1.1M11</strain>
    </source>
</reference>
<gene>
    <name evidence="1" type="ORF">SAMN02799620_02638</name>
</gene>
<dbReference type="STRING" id="1502745.SAMN02799620_02638"/>